<protein>
    <submittedName>
        <fullName evidence="12">Gonadotropin-releasing hormone II receptor</fullName>
    </submittedName>
</protein>
<keyword evidence="5 10" id="KW-0297">G-protein coupled receptor</keyword>
<evidence type="ECO:0000256" key="7">
    <source>
        <dbReference type="ARBA" id="ARBA00023170"/>
    </source>
</evidence>
<evidence type="ECO:0000256" key="10">
    <source>
        <dbReference type="RuleBase" id="RU046427"/>
    </source>
</evidence>
<keyword evidence="2" id="KW-1003">Cell membrane</keyword>
<feature type="transmembrane region" description="Helical" evidence="10">
    <location>
        <begin position="303"/>
        <end position="322"/>
    </location>
</feature>
<evidence type="ECO:0000313" key="12">
    <source>
        <dbReference type="EMBL" id="KHN71747.1"/>
    </source>
</evidence>
<evidence type="ECO:0000256" key="4">
    <source>
        <dbReference type="ARBA" id="ARBA00022989"/>
    </source>
</evidence>
<organism evidence="12 13">
    <name type="scientific">Toxocara canis</name>
    <name type="common">Canine roundworm</name>
    <dbReference type="NCBI Taxonomy" id="6265"/>
    <lineage>
        <taxon>Eukaryota</taxon>
        <taxon>Metazoa</taxon>
        <taxon>Ecdysozoa</taxon>
        <taxon>Nematoda</taxon>
        <taxon>Chromadorea</taxon>
        <taxon>Rhabditida</taxon>
        <taxon>Spirurina</taxon>
        <taxon>Ascaridomorpha</taxon>
        <taxon>Ascaridoidea</taxon>
        <taxon>Toxocaridae</taxon>
        <taxon>Toxocara</taxon>
    </lineage>
</organism>
<sequence length="433" mass="49112">MRRLLTEVIIMLLNCSDPRSYPRAMMSSSAYLTSVCYCICFCIALVGNFTMFVILVRYFRNQIVKVRRVHTLLLHMNLAHLVVTLIYMPKEIIHNITVAWWGGDLLCRSCKFFDNFGNALAANILICISLDRFYSIFSPLYTLNAKKSVRRMVTVAWIISFLTSLPSAFLFRTSTHPCASWYTQCVSGDFVGAVSHEIVFAYTIINLMQVYLLPLFFIVACYSLILYKISSKARSSPLCTSNDNAPKLRRSGEASLERAKSRTLKMTFVIVSAFLLCWTPYAAASFIHFTYHPSPIPPLIRKLIYAFAVFNSAISPYLYGYFSFDLKKELLLLSKCSTNELSDKQLSVSNFVSGKRRRTTRKRSADDGLLNVPEEKSALMAETGKRGELRPTLKQVSPQIGIIEKRDSCPAADESNARCLQRMPSIIDYEADE</sequence>
<evidence type="ECO:0000256" key="9">
    <source>
        <dbReference type="ARBA" id="ARBA00023224"/>
    </source>
</evidence>
<feature type="transmembrane region" description="Helical" evidence="10">
    <location>
        <begin position="71"/>
        <end position="88"/>
    </location>
</feature>
<evidence type="ECO:0000259" key="11">
    <source>
        <dbReference type="PROSITE" id="PS50262"/>
    </source>
</evidence>
<dbReference type="GO" id="GO:0005886">
    <property type="term" value="C:plasma membrane"/>
    <property type="evidence" value="ECO:0007669"/>
    <property type="project" value="UniProtKB-SubCell"/>
</dbReference>
<dbReference type="PROSITE" id="PS00237">
    <property type="entry name" value="G_PROTEIN_RECEP_F1_1"/>
    <property type="match status" value="1"/>
</dbReference>
<dbReference type="SUPFAM" id="SSF81321">
    <property type="entry name" value="Family A G protein-coupled receptor-like"/>
    <property type="match status" value="1"/>
</dbReference>
<dbReference type="PRINTS" id="PR00896">
    <property type="entry name" value="VASOPRESSINR"/>
</dbReference>
<feature type="transmembrane region" description="Helical" evidence="10">
    <location>
        <begin position="153"/>
        <end position="171"/>
    </location>
</feature>
<evidence type="ECO:0000256" key="3">
    <source>
        <dbReference type="ARBA" id="ARBA00022692"/>
    </source>
</evidence>
<reference evidence="12 13" key="1">
    <citation type="submission" date="2014-11" db="EMBL/GenBank/DDBJ databases">
        <title>Genetic blueprint of the zoonotic pathogen Toxocara canis.</title>
        <authorList>
            <person name="Zhu X.-Q."/>
            <person name="Korhonen P.K."/>
            <person name="Cai H."/>
            <person name="Young N.D."/>
            <person name="Nejsum P."/>
            <person name="von Samson-Himmelstjerna G."/>
            <person name="Boag P.R."/>
            <person name="Tan P."/>
            <person name="Li Q."/>
            <person name="Min J."/>
            <person name="Yang Y."/>
            <person name="Wang X."/>
            <person name="Fang X."/>
            <person name="Hall R.S."/>
            <person name="Hofmann A."/>
            <person name="Sternberg P.W."/>
            <person name="Jex A.R."/>
            <person name="Gasser R.B."/>
        </authorList>
    </citation>
    <scope>NUCLEOTIDE SEQUENCE [LARGE SCALE GENOMIC DNA]</scope>
    <source>
        <strain evidence="12">PN_DK_2014</strain>
    </source>
</reference>
<dbReference type="Proteomes" id="UP000031036">
    <property type="component" value="Unassembled WGS sequence"/>
</dbReference>
<keyword evidence="6 10" id="KW-0472">Membrane</keyword>
<comment type="similarity">
    <text evidence="10">Belongs to the G-protein coupled receptor 1 family. Vasopressin/oxytocin receptor subfamily.</text>
</comment>
<accession>A0A0B2URL5</accession>
<evidence type="ECO:0000256" key="2">
    <source>
        <dbReference type="ARBA" id="ARBA00022475"/>
    </source>
</evidence>
<comment type="subcellular location">
    <subcellularLocation>
        <location evidence="1 10">Cell membrane</location>
        <topology evidence="1 10">Multi-pass membrane protein</topology>
    </subcellularLocation>
</comment>
<feature type="transmembrane region" description="Helical" evidence="10">
    <location>
        <begin position="120"/>
        <end position="141"/>
    </location>
</feature>
<dbReference type="EMBL" id="JPKZ01020809">
    <property type="protein sequence ID" value="KHN71747.1"/>
    <property type="molecule type" value="Genomic_DNA"/>
</dbReference>
<dbReference type="InterPro" id="IPR000276">
    <property type="entry name" value="GPCR_Rhodpsn"/>
</dbReference>
<evidence type="ECO:0000256" key="1">
    <source>
        <dbReference type="ARBA" id="ARBA00004651"/>
    </source>
</evidence>
<feature type="domain" description="G-protein coupled receptors family 1 profile" evidence="11">
    <location>
        <begin position="47"/>
        <end position="319"/>
    </location>
</feature>
<dbReference type="AlphaFoldDB" id="A0A0B2URL5"/>
<dbReference type="OMA" id="LHQDPHE"/>
<evidence type="ECO:0000313" key="13">
    <source>
        <dbReference type="Proteomes" id="UP000031036"/>
    </source>
</evidence>
<dbReference type="Gene3D" id="1.20.1070.10">
    <property type="entry name" value="Rhodopsin 7-helix transmembrane proteins"/>
    <property type="match status" value="1"/>
</dbReference>
<dbReference type="PRINTS" id="PR00237">
    <property type="entry name" value="GPCRRHODOPSN"/>
</dbReference>
<keyword evidence="8 10" id="KW-0325">Glycoprotein</keyword>
<dbReference type="STRING" id="6265.A0A0B2URL5"/>
<feature type="transmembrane region" description="Helical" evidence="10">
    <location>
        <begin position="199"/>
        <end position="227"/>
    </location>
</feature>
<dbReference type="GO" id="GO:0032870">
    <property type="term" value="P:cellular response to hormone stimulus"/>
    <property type="evidence" value="ECO:0007669"/>
    <property type="project" value="TreeGrafter"/>
</dbReference>
<name>A0A0B2URL5_TOXCA</name>
<keyword evidence="4 10" id="KW-1133">Transmembrane helix</keyword>
<dbReference type="GO" id="GO:0005000">
    <property type="term" value="F:vasopressin receptor activity"/>
    <property type="evidence" value="ECO:0007669"/>
    <property type="project" value="InterPro"/>
</dbReference>
<dbReference type="GO" id="GO:0042277">
    <property type="term" value="F:peptide binding"/>
    <property type="evidence" value="ECO:0007669"/>
    <property type="project" value="TreeGrafter"/>
</dbReference>
<evidence type="ECO:0000256" key="5">
    <source>
        <dbReference type="ARBA" id="ARBA00023040"/>
    </source>
</evidence>
<gene>
    <name evidence="12" type="ORF">Tcan_06273</name>
</gene>
<comment type="caution">
    <text evidence="12">The sequence shown here is derived from an EMBL/GenBank/DDBJ whole genome shotgun (WGS) entry which is preliminary data.</text>
</comment>
<keyword evidence="3 10" id="KW-0812">Transmembrane</keyword>
<dbReference type="PROSITE" id="PS50262">
    <property type="entry name" value="G_PROTEIN_RECEP_F1_2"/>
    <property type="match status" value="1"/>
</dbReference>
<feature type="transmembrane region" description="Helical" evidence="10">
    <location>
        <begin position="268"/>
        <end position="291"/>
    </location>
</feature>
<evidence type="ECO:0000256" key="6">
    <source>
        <dbReference type="ARBA" id="ARBA00023136"/>
    </source>
</evidence>
<feature type="transmembrane region" description="Helical" evidence="10">
    <location>
        <begin position="31"/>
        <end position="59"/>
    </location>
</feature>
<keyword evidence="9 10" id="KW-0807">Transducer</keyword>
<dbReference type="InterPro" id="IPR001817">
    <property type="entry name" value="Vasoprsn_rcpt"/>
</dbReference>
<keyword evidence="13" id="KW-1185">Reference proteome</keyword>
<proteinExistence type="inferred from homology"/>
<dbReference type="InterPro" id="IPR017452">
    <property type="entry name" value="GPCR_Rhodpsn_7TM"/>
</dbReference>
<evidence type="ECO:0000256" key="8">
    <source>
        <dbReference type="ARBA" id="ARBA00023180"/>
    </source>
</evidence>
<dbReference type="Pfam" id="PF00001">
    <property type="entry name" value="7tm_1"/>
    <property type="match status" value="1"/>
</dbReference>
<keyword evidence="7 10" id="KW-0675">Receptor</keyword>
<dbReference type="PANTHER" id="PTHR24241">
    <property type="entry name" value="NEUROPEPTIDE RECEPTOR-RELATED G-PROTEIN COUPLED RECEPTOR"/>
    <property type="match status" value="1"/>
</dbReference>
<dbReference type="PANTHER" id="PTHR24241:SF59">
    <property type="entry name" value="ADIPOKINETIC HORMONE RECEPTOR, ISOFORM C"/>
    <property type="match status" value="1"/>
</dbReference>
<dbReference type="OrthoDB" id="6435638at2759"/>